<organism evidence="7 8">
    <name type="scientific">Anaerosolibacter carboniphilus</name>
    <dbReference type="NCBI Taxonomy" id="1417629"/>
    <lineage>
        <taxon>Bacteria</taxon>
        <taxon>Bacillati</taxon>
        <taxon>Bacillota</taxon>
        <taxon>Clostridia</taxon>
        <taxon>Peptostreptococcales</taxon>
        <taxon>Thermotaleaceae</taxon>
        <taxon>Anaerosolibacter</taxon>
    </lineage>
</organism>
<evidence type="ECO:0000313" key="7">
    <source>
        <dbReference type="EMBL" id="MBB6217886.1"/>
    </source>
</evidence>
<dbReference type="PIRSF" id="PIRSF006278">
    <property type="entry name" value="ACCD_DCysDesulf"/>
    <property type="match status" value="1"/>
</dbReference>
<proteinExistence type="inferred from homology"/>
<dbReference type="Proteomes" id="UP000579281">
    <property type="component" value="Unassembled WGS sequence"/>
</dbReference>
<dbReference type="EMBL" id="JACHEN010000029">
    <property type="protein sequence ID" value="MBB6217886.1"/>
    <property type="molecule type" value="Genomic_DNA"/>
</dbReference>
<evidence type="ECO:0000256" key="2">
    <source>
        <dbReference type="ARBA" id="ARBA00008639"/>
    </source>
</evidence>
<gene>
    <name evidence="7" type="ORF">HNQ80_004022</name>
</gene>
<protein>
    <submittedName>
        <fullName evidence="7">D-cysteine desulfhydrase</fullName>
        <ecNumber evidence="7">4.4.1.15</ecNumber>
    </submittedName>
</protein>
<dbReference type="AlphaFoldDB" id="A0A841KW24"/>
<dbReference type="SUPFAM" id="SSF53686">
    <property type="entry name" value="Tryptophan synthase beta subunit-like PLP-dependent enzymes"/>
    <property type="match status" value="1"/>
</dbReference>
<dbReference type="GO" id="GO:1901605">
    <property type="term" value="P:alpha-amino acid metabolic process"/>
    <property type="evidence" value="ECO:0007669"/>
    <property type="project" value="UniProtKB-ARBA"/>
</dbReference>
<name>A0A841KW24_9FIRM</name>
<feature type="active site" description="Nucleophile" evidence="4">
    <location>
        <position position="75"/>
    </location>
</feature>
<dbReference type="NCBIfam" id="TIGR01275">
    <property type="entry name" value="ACC_deam_rel"/>
    <property type="match status" value="1"/>
</dbReference>
<accession>A0A841KW24</accession>
<dbReference type="GO" id="GO:0019148">
    <property type="term" value="F:D-cysteine desulfhydrase activity"/>
    <property type="evidence" value="ECO:0007669"/>
    <property type="project" value="UniProtKB-EC"/>
</dbReference>
<dbReference type="EC" id="4.4.1.15" evidence="7"/>
<keyword evidence="3 5" id="KW-0663">Pyridoxal phosphate</keyword>
<dbReference type="Pfam" id="PF00291">
    <property type="entry name" value="PALP"/>
    <property type="match status" value="1"/>
</dbReference>
<comment type="cofactor">
    <cofactor evidence="1">
        <name>pyridoxal 5'-phosphate</name>
        <dbReference type="ChEBI" id="CHEBI:597326"/>
    </cofactor>
</comment>
<dbReference type="InterPro" id="IPR001926">
    <property type="entry name" value="TrpB-like_PALP"/>
</dbReference>
<dbReference type="InterPro" id="IPR027278">
    <property type="entry name" value="ACCD_DCysDesulf"/>
</dbReference>
<dbReference type="InterPro" id="IPR005966">
    <property type="entry name" value="D-Cys_desShydrase"/>
</dbReference>
<comment type="similarity">
    <text evidence="2">Belongs to the ACC deaminase/D-cysteine desulfhydrase family.</text>
</comment>
<dbReference type="Gene3D" id="3.40.50.1100">
    <property type="match status" value="2"/>
</dbReference>
<dbReference type="PANTHER" id="PTHR43780:SF2">
    <property type="entry name" value="1-AMINOCYCLOPROPANE-1-CARBOXYLATE DEAMINASE-RELATED"/>
    <property type="match status" value="1"/>
</dbReference>
<feature type="domain" description="Tryptophan synthase beta chain-like PALP" evidence="6">
    <location>
        <begin position="9"/>
        <end position="315"/>
    </location>
</feature>
<dbReference type="RefSeq" id="WP_184312392.1">
    <property type="nucleotide sequence ID" value="NZ_JACHEN010000029.1"/>
</dbReference>
<dbReference type="PANTHER" id="PTHR43780">
    <property type="entry name" value="1-AMINOCYCLOPROPANE-1-CARBOXYLATE DEAMINASE-RELATED"/>
    <property type="match status" value="1"/>
</dbReference>
<evidence type="ECO:0000256" key="5">
    <source>
        <dbReference type="PIRSR" id="PIRSR006278-2"/>
    </source>
</evidence>
<keyword evidence="7" id="KW-0456">Lyase</keyword>
<dbReference type="InterPro" id="IPR036052">
    <property type="entry name" value="TrpB-like_PALP_sf"/>
</dbReference>
<sequence length="329" mass="36876">MIKIPKRIRLANLPTRIEKLDRLSKELGGPQIFIKRDDQTGSEISGNKIRKLEYVIQEALEQNCDYLITCGGIQSNHARATAAAAARLGLGSCLVLRSSGNDSLEGNYFLDKLLGADIEFITPEDYKERRMEIMEEIKARLVQQGHRPYIIPEGASNGIGTFGYYTGMEEILEQEKQMGIIFDAIVLAVGSGGTYSGMFLANKLLGHETKIFGVNVCDDASYFKDRIYDILQDSFRYIDKTIDFSKDEISIIDGYVGKGYALSTVEELEFIHWLAKLEGIILDPVYTGKGMYGLVNEIKKGKMVGYENILFIHTGGIFGLFPKKDLFFE</sequence>
<evidence type="ECO:0000256" key="1">
    <source>
        <dbReference type="ARBA" id="ARBA00001933"/>
    </source>
</evidence>
<comment type="caution">
    <text evidence="7">The sequence shown here is derived from an EMBL/GenBank/DDBJ whole genome shotgun (WGS) entry which is preliminary data.</text>
</comment>
<keyword evidence="8" id="KW-1185">Reference proteome</keyword>
<evidence type="ECO:0000313" key="8">
    <source>
        <dbReference type="Proteomes" id="UP000579281"/>
    </source>
</evidence>
<feature type="modified residue" description="N6-(pyridoxal phosphate)lysine" evidence="5">
    <location>
        <position position="48"/>
    </location>
</feature>
<evidence type="ECO:0000259" key="6">
    <source>
        <dbReference type="Pfam" id="PF00291"/>
    </source>
</evidence>
<reference evidence="7 8" key="1">
    <citation type="submission" date="2020-08" db="EMBL/GenBank/DDBJ databases">
        <title>Genomic Encyclopedia of Type Strains, Phase IV (KMG-IV): sequencing the most valuable type-strain genomes for metagenomic binning, comparative biology and taxonomic classification.</title>
        <authorList>
            <person name="Goeker M."/>
        </authorList>
    </citation>
    <scope>NUCLEOTIDE SEQUENCE [LARGE SCALE GENOMIC DNA]</scope>
    <source>
        <strain evidence="7 8">DSM 103526</strain>
    </source>
</reference>
<evidence type="ECO:0000256" key="4">
    <source>
        <dbReference type="PIRSR" id="PIRSR006278-1"/>
    </source>
</evidence>
<evidence type="ECO:0000256" key="3">
    <source>
        <dbReference type="ARBA" id="ARBA00022898"/>
    </source>
</evidence>